<evidence type="ECO:0000256" key="13">
    <source>
        <dbReference type="ARBA" id="ARBA00048889"/>
    </source>
</evidence>
<evidence type="ECO:0000313" key="16">
    <source>
        <dbReference type="Proteomes" id="UP000323000"/>
    </source>
</evidence>
<reference evidence="16" key="1">
    <citation type="journal article" date="2019" name="Gigascience">
        <title>De novo genome assembly of the endangered Acer yangbiense, a plant species with extremely small populations endemic to Yunnan Province, China.</title>
        <authorList>
            <person name="Yang J."/>
            <person name="Wariss H.M."/>
            <person name="Tao L."/>
            <person name="Zhang R."/>
            <person name="Yun Q."/>
            <person name="Hollingsworth P."/>
            <person name="Dao Z."/>
            <person name="Luo G."/>
            <person name="Guo H."/>
            <person name="Ma Y."/>
            <person name="Sun W."/>
        </authorList>
    </citation>
    <scope>NUCLEOTIDE SEQUENCE [LARGE SCALE GENOMIC DNA]</scope>
    <source>
        <strain evidence="16">cv. Malutang</strain>
    </source>
</reference>
<keyword evidence="7" id="KW-0418">Kinase</keyword>
<evidence type="ECO:0000256" key="9">
    <source>
        <dbReference type="ARBA" id="ARBA00022989"/>
    </source>
</evidence>
<evidence type="ECO:0000256" key="1">
    <source>
        <dbReference type="ARBA" id="ARBA00004508"/>
    </source>
</evidence>
<dbReference type="Proteomes" id="UP000323000">
    <property type="component" value="Chromosome 12"/>
</dbReference>
<evidence type="ECO:0000256" key="10">
    <source>
        <dbReference type="ARBA" id="ARBA00023136"/>
    </source>
</evidence>
<proteinExistence type="inferred from homology"/>
<evidence type="ECO:0000256" key="12">
    <source>
        <dbReference type="ARBA" id="ARBA00039024"/>
    </source>
</evidence>
<keyword evidence="5" id="KW-0808">Transferase</keyword>
<feature type="transmembrane region" description="Helical" evidence="14">
    <location>
        <begin position="225"/>
        <end position="241"/>
    </location>
</feature>
<keyword evidence="6 14" id="KW-0812">Transmembrane</keyword>
<evidence type="ECO:0000256" key="11">
    <source>
        <dbReference type="ARBA" id="ARBA00024015"/>
    </source>
</evidence>
<comment type="similarity">
    <text evidence="2">Belongs to the polyprenol kinase family.</text>
</comment>
<dbReference type="GO" id="GO:0031969">
    <property type="term" value="C:chloroplast membrane"/>
    <property type="evidence" value="ECO:0007669"/>
    <property type="project" value="UniProtKB-SubCell"/>
</dbReference>
<evidence type="ECO:0000256" key="5">
    <source>
        <dbReference type="ARBA" id="ARBA00022679"/>
    </source>
</evidence>
<keyword evidence="9 14" id="KW-1133">Transmembrane helix</keyword>
<evidence type="ECO:0000256" key="8">
    <source>
        <dbReference type="ARBA" id="ARBA00022946"/>
    </source>
</evidence>
<dbReference type="AlphaFoldDB" id="A0A5C7GYK5"/>
<feature type="transmembrane region" description="Helical" evidence="14">
    <location>
        <begin position="306"/>
        <end position="324"/>
    </location>
</feature>
<organism evidence="15 16">
    <name type="scientific">Acer yangbiense</name>
    <dbReference type="NCBI Taxonomy" id="1000413"/>
    <lineage>
        <taxon>Eukaryota</taxon>
        <taxon>Viridiplantae</taxon>
        <taxon>Streptophyta</taxon>
        <taxon>Embryophyta</taxon>
        <taxon>Tracheophyta</taxon>
        <taxon>Spermatophyta</taxon>
        <taxon>Magnoliopsida</taxon>
        <taxon>eudicotyledons</taxon>
        <taxon>Gunneridae</taxon>
        <taxon>Pentapetalae</taxon>
        <taxon>rosids</taxon>
        <taxon>malvids</taxon>
        <taxon>Sapindales</taxon>
        <taxon>Sapindaceae</taxon>
        <taxon>Hippocastanoideae</taxon>
        <taxon>Acereae</taxon>
        <taxon>Acer</taxon>
    </lineage>
</organism>
<evidence type="ECO:0000256" key="6">
    <source>
        <dbReference type="ARBA" id="ARBA00022692"/>
    </source>
</evidence>
<evidence type="ECO:0000256" key="3">
    <source>
        <dbReference type="ARBA" id="ARBA00022528"/>
    </source>
</evidence>
<keyword evidence="10 14" id="KW-0472">Membrane</keyword>
<sequence>MTTATLLSSSSSCSFTLLRSRPTIIRRHVITTTTHHHPLRFPSPNRPGLVCRERYYKCRAAIAGDLLRDVGATAAVLVGAYGLVRSFDSLTKRNIIQQVCFCCFKSCFVVRGGVSWIYDFDFDFETSSLLIESMKWVFDLKYQNDIFNEFDEFEQKACPYNVRFAIRCFLANFQNSTSMGARYFASFIPLVNCLRLIVHGLSLVKDEGLIKSVTREGKPEELLKGPLYYVLILTLCTVVFWRESPIGVVSLGMMCAGDGNIYAYSINSFCIPLILLISGQSFVGFADIIGRRFGSMKIFYNPKKSWAGSISMFISGFLISSGYISKLHYHQPN</sequence>
<comment type="pathway">
    <text evidence="11">Cofactor biosynthesis; tocopherol biosynthesis.</text>
</comment>
<protein>
    <recommendedName>
        <fullName evidence="12">phytol kinase</fullName>
        <ecNumber evidence="12">2.7.1.182</ecNumber>
    </recommendedName>
</protein>
<accession>A0A5C7GYK5</accession>
<comment type="catalytic activity">
    <reaction evidence="13">
        <text>phytol + CTP = phytyl phosphate + CDP + H(+)</text>
        <dbReference type="Rhea" id="RHEA:38055"/>
        <dbReference type="ChEBI" id="CHEBI:15378"/>
        <dbReference type="ChEBI" id="CHEBI:17327"/>
        <dbReference type="ChEBI" id="CHEBI:37563"/>
        <dbReference type="ChEBI" id="CHEBI:58069"/>
        <dbReference type="ChEBI" id="CHEBI:75483"/>
        <dbReference type="EC" id="2.7.1.182"/>
    </reaction>
</comment>
<dbReference type="OrthoDB" id="5673at2759"/>
<comment type="caution">
    <text evidence="15">The sequence shown here is derived from an EMBL/GenBank/DDBJ whole genome shotgun (WGS) entry which is preliminary data.</text>
</comment>
<gene>
    <name evidence="15" type="ORF">EZV62_025267</name>
</gene>
<evidence type="ECO:0000313" key="15">
    <source>
        <dbReference type="EMBL" id="TXG49392.1"/>
    </source>
</evidence>
<keyword evidence="3" id="KW-0150">Chloroplast</keyword>
<dbReference type="EC" id="2.7.1.182" evidence="12"/>
<comment type="subcellular location">
    <subcellularLocation>
        <location evidence="1">Plastid</location>
        <location evidence="1">Chloroplast membrane</location>
        <topology evidence="1">Multi-pass membrane protein</topology>
    </subcellularLocation>
</comment>
<feature type="transmembrane region" description="Helical" evidence="14">
    <location>
        <begin position="261"/>
        <end position="285"/>
    </location>
</feature>
<evidence type="ECO:0000256" key="14">
    <source>
        <dbReference type="SAM" id="Phobius"/>
    </source>
</evidence>
<keyword evidence="4" id="KW-0934">Plastid</keyword>
<keyword evidence="8" id="KW-0809">Transit peptide</keyword>
<dbReference type="EMBL" id="VAHF01000012">
    <property type="protein sequence ID" value="TXG49392.1"/>
    <property type="molecule type" value="Genomic_DNA"/>
</dbReference>
<keyword evidence="16" id="KW-1185">Reference proteome</keyword>
<evidence type="ECO:0000256" key="2">
    <source>
        <dbReference type="ARBA" id="ARBA00010794"/>
    </source>
</evidence>
<dbReference type="PANTHER" id="PTHR32523:SF8">
    <property type="entry name" value="DOLICHOL KINASE"/>
    <property type="match status" value="1"/>
</dbReference>
<evidence type="ECO:0000256" key="4">
    <source>
        <dbReference type="ARBA" id="ARBA00022640"/>
    </source>
</evidence>
<name>A0A5C7GYK5_9ROSI</name>
<dbReference type="InterPro" id="IPR039606">
    <property type="entry name" value="Phytol/farnesol_kinase"/>
</dbReference>
<dbReference type="GO" id="GO:0010276">
    <property type="term" value="F:phytol kinase activity"/>
    <property type="evidence" value="ECO:0007669"/>
    <property type="project" value="UniProtKB-EC"/>
</dbReference>
<dbReference type="GO" id="GO:0010189">
    <property type="term" value="P:vitamin E biosynthetic process"/>
    <property type="evidence" value="ECO:0007669"/>
    <property type="project" value="TreeGrafter"/>
</dbReference>
<evidence type="ECO:0000256" key="7">
    <source>
        <dbReference type="ARBA" id="ARBA00022777"/>
    </source>
</evidence>
<dbReference type="PANTHER" id="PTHR32523">
    <property type="entry name" value="PHYTOL KINASE 1, CHLOROPLASTIC"/>
    <property type="match status" value="1"/>
</dbReference>